<proteinExistence type="predicted"/>
<evidence type="ECO:0000313" key="2">
    <source>
        <dbReference type="Proteomes" id="UP001432251"/>
    </source>
</evidence>
<name>A0ACD5AHN8_9ACTN</name>
<dbReference type="Proteomes" id="UP001432251">
    <property type="component" value="Chromosome"/>
</dbReference>
<keyword evidence="2" id="KW-1185">Reference proteome</keyword>
<accession>A0ACD5AHN8</accession>
<reference evidence="1" key="1">
    <citation type="journal article" date="2025" name="Int. J. Syst. Evol. Microbiol.">
        <title>Streptomyces citrinus sp. nov., with yellow diffusible pigment.</title>
        <authorList>
            <person name="He Y."/>
            <person name="Yang E."/>
            <person name="Xu J."/>
            <person name="Sun Y."/>
            <person name="Sun L."/>
        </authorList>
    </citation>
    <scope>NUCLEOTIDE SEQUENCE</scope>
    <source>
        <strain evidence="1">Q6</strain>
    </source>
</reference>
<sequence>MTSTTATPRTAAHVFAATARDAAARPALRQNEERLTYAELAAAAGESAEWLRAQGVGRGDIVATLMDRSHRCMIGVLAAWAVGAAYVHIEATDPDHRVATLLGTTKAAAVLTDARNRPRLADAAAPVRTVTTDGPGAPYTVDPGLHPDDTAYLVCTSGSTGTPKAVEVQHRALLNYCAAFEERVSATGLDSYGLATTFAADLGKVSVYGALLSGARLDVYPRDTTLDPRALAADLAAHPADVLTYTPSQLAALAAEGDLAALLPRRVLVVAGEAFPPRLAEQILRVRPDLEVHNGYGPSEATILATMHRVRPGDTMGPRLSIGTPLAGVEARVLDERLAPVPDGSPGILYLGGACVAAGYRGEAGLTQAKFVELDGPGAGVHYCTDDLVIRETDGTLDYLGRADRQLKIRGNRVEPGEVEAALLARAGVRQAVVTGERPTPDAPLELVAYLVGDADPRALVADLRATLPSALVPGAVHTVAAIPTNLNGKTDFAALRETVRAAATAPAVAPAQAPREGTEQLIAGIWEEALGRTGIGRDERFLDIGGDSFKALTVFARLRRHHPDLVIAQLYAHATVAELAAALTGVQEPAQAEPARVTVIDL</sequence>
<dbReference type="EMBL" id="CP146022">
    <property type="protein sequence ID" value="WWQ66595.1"/>
    <property type="molecule type" value="Genomic_DNA"/>
</dbReference>
<gene>
    <name evidence="1" type="ORF">V2W30_26855</name>
</gene>
<organism evidence="1 2">
    <name type="scientific">Streptomyces citrinus</name>
    <dbReference type="NCBI Taxonomy" id="3118173"/>
    <lineage>
        <taxon>Bacteria</taxon>
        <taxon>Bacillati</taxon>
        <taxon>Actinomycetota</taxon>
        <taxon>Actinomycetes</taxon>
        <taxon>Kitasatosporales</taxon>
        <taxon>Streptomycetaceae</taxon>
        <taxon>Streptomyces</taxon>
    </lineage>
</organism>
<evidence type="ECO:0000313" key="1">
    <source>
        <dbReference type="EMBL" id="WWQ66595.1"/>
    </source>
</evidence>
<protein>
    <submittedName>
        <fullName evidence="1">Non-ribosomal peptide synthetase</fullName>
    </submittedName>
</protein>